<organism evidence="2">
    <name type="scientific">Rhipicephalus appendiculatus</name>
    <name type="common">Brown ear tick</name>
    <dbReference type="NCBI Taxonomy" id="34631"/>
    <lineage>
        <taxon>Eukaryota</taxon>
        <taxon>Metazoa</taxon>
        <taxon>Ecdysozoa</taxon>
        <taxon>Arthropoda</taxon>
        <taxon>Chelicerata</taxon>
        <taxon>Arachnida</taxon>
        <taxon>Acari</taxon>
        <taxon>Parasitiformes</taxon>
        <taxon>Ixodida</taxon>
        <taxon>Ixodoidea</taxon>
        <taxon>Ixodidae</taxon>
        <taxon>Rhipicephalinae</taxon>
        <taxon>Rhipicephalus</taxon>
        <taxon>Rhipicephalus</taxon>
    </lineage>
</organism>
<feature type="chain" id="PRO_5007284900" description="Secreted protein" evidence="1">
    <location>
        <begin position="35"/>
        <end position="92"/>
    </location>
</feature>
<dbReference type="AlphaFoldDB" id="A0A131YEZ8"/>
<evidence type="ECO:0000313" key="2">
    <source>
        <dbReference type="EMBL" id="JAP76491.1"/>
    </source>
</evidence>
<accession>A0A131YEZ8</accession>
<name>A0A131YEZ8_RHIAP</name>
<dbReference type="EMBL" id="GEDV01012066">
    <property type="protein sequence ID" value="JAP76491.1"/>
    <property type="molecule type" value="Transcribed_RNA"/>
</dbReference>
<keyword evidence="1" id="KW-0732">Signal</keyword>
<protein>
    <recommendedName>
        <fullName evidence="3">Secreted protein</fullName>
    </recommendedName>
</protein>
<evidence type="ECO:0008006" key="3">
    <source>
        <dbReference type="Google" id="ProtNLM"/>
    </source>
</evidence>
<feature type="signal peptide" evidence="1">
    <location>
        <begin position="1"/>
        <end position="34"/>
    </location>
</feature>
<reference evidence="2" key="1">
    <citation type="journal article" date="2016" name="Ticks Tick Borne Dis.">
        <title>De novo assembly and annotation of the salivary gland transcriptome of Rhipicephalus appendiculatus male and female ticks during blood feeding.</title>
        <authorList>
            <person name="de Castro M.H."/>
            <person name="de Klerk D."/>
            <person name="Pienaar R."/>
            <person name="Latif A.A."/>
            <person name="Rees D.J."/>
            <person name="Mans B.J."/>
        </authorList>
    </citation>
    <scope>NUCLEOTIDE SEQUENCE</scope>
    <source>
        <tissue evidence="2">Salivary glands</tissue>
    </source>
</reference>
<proteinExistence type="predicted"/>
<sequence>MRATWWLRLCCCCSCWLLQMMSVLVAAGVGPVSGATLGPETFGWLSWPRCAADVSATSPFGRRCLPVNFGRNRCLESAAQPIPRPPPPLAPG</sequence>
<evidence type="ECO:0000256" key="1">
    <source>
        <dbReference type="SAM" id="SignalP"/>
    </source>
</evidence>